<keyword evidence="3" id="KW-1185">Reference proteome</keyword>
<reference evidence="2 3" key="1">
    <citation type="submission" date="2023-11" db="EMBL/GenBank/DDBJ databases">
        <title>Lentzea sokolovensis, sp. nov., Lentzea kristufkii, sp. nov., and Lentzea miocenensis, sp. nov., rare actinobacteria from Sokolov Coal Basin, Miocene lacustrine sediment, Czech Republic.</title>
        <authorList>
            <person name="Lara A."/>
            <person name="Kotroba L."/>
            <person name="Nouioui I."/>
            <person name="Neumann-Schaal M."/>
            <person name="Mast Y."/>
            <person name="Chronakova A."/>
        </authorList>
    </citation>
    <scope>NUCLEOTIDE SEQUENCE [LARGE SCALE GENOMIC DNA]</scope>
    <source>
        <strain evidence="2 3">BCCO 10_0798</strain>
    </source>
</reference>
<dbReference type="NCBIfam" id="TIGR01167">
    <property type="entry name" value="LPXTG_anchor"/>
    <property type="match status" value="1"/>
</dbReference>
<dbReference type="Proteomes" id="UP001271792">
    <property type="component" value="Unassembled WGS sequence"/>
</dbReference>
<keyword evidence="1" id="KW-1133">Transmembrane helix</keyword>
<name>A0ABU4TLR1_9PSEU</name>
<proteinExistence type="predicted"/>
<comment type="caution">
    <text evidence="2">The sequence shown here is derived from an EMBL/GenBank/DDBJ whole genome shotgun (WGS) entry which is preliminary data.</text>
</comment>
<accession>A0ABU4TLR1</accession>
<evidence type="ECO:0000256" key="1">
    <source>
        <dbReference type="SAM" id="Phobius"/>
    </source>
</evidence>
<evidence type="ECO:0000313" key="3">
    <source>
        <dbReference type="Proteomes" id="UP001271792"/>
    </source>
</evidence>
<gene>
    <name evidence="2" type="ORF">SK571_07500</name>
</gene>
<keyword evidence="1" id="KW-0472">Membrane</keyword>
<organism evidence="2 3">
    <name type="scientific">Lentzea kristufekii</name>
    <dbReference type="NCBI Taxonomy" id="3095430"/>
    <lineage>
        <taxon>Bacteria</taxon>
        <taxon>Bacillati</taxon>
        <taxon>Actinomycetota</taxon>
        <taxon>Actinomycetes</taxon>
        <taxon>Pseudonocardiales</taxon>
        <taxon>Pseudonocardiaceae</taxon>
        <taxon>Lentzea</taxon>
    </lineage>
</organism>
<sequence length="40" mass="4193">MTLANTGASVGWLLFGGVALVVSGLALRLFVLRRPAKHEA</sequence>
<dbReference type="EMBL" id="JAXAVV010000003">
    <property type="protein sequence ID" value="MDX8049220.1"/>
    <property type="molecule type" value="Genomic_DNA"/>
</dbReference>
<evidence type="ECO:0000313" key="2">
    <source>
        <dbReference type="EMBL" id="MDX8049220.1"/>
    </source>
</evidence>
<reference evidence="2 3" key="2">
    <citation type="submission" date="2023-11" db="EMBL/GenBank/DDBJ databases">
        <authorList>
            <person name="Lara A.C."/>
            <person name="Chronakova A."/>
        </authorList>
    </citation>
    <scope>NUCLEOTIDE SEQUENCE [LARGE SCALE GENOMIC DNA]</scope>
    <source>
        <strain evidence="2 3">BCCO 10_0798</strain>
    </source>
</reference>
<dbReference type="RefSeq" id="WP_319983290.1">
    <property type="nucleotide sequence ID" value="NZ_JAXAVV010000003.1"/>
</dbReference>
<protein>
    <submittedName>
        <fullName evidence="2">LPXTG cell wall anchor domain-containing protein</fullName>
    </submittedName>
</protein>
<feature type="transmembrane region" description="Helical" evidence="1">
    <location>
        <begin position="12"/>
        <end position="31"/>
    </location>
</feature>
<keyword evidence="1" id="KW-0812">Transmembrane</keyword>